<dbReference type="HOGENOM" id="CLU_026450_2_1_1"/>
<dbReference type="InterPro" id="IPR023213">
    <property type="entry name" value="CAT-like_dom_sf"/>
</dbReference>
<sequence length="470" mass="53041">MPQKKVYQIRPSGWQNPKEEWRRMSPVDYGTYWWMNWICIFQVHNDADKPEFLINFKAGLEATLGQCRHAAGTFERNKFGDFSIVTRPNSTATFVELWLDRPNDTETCIPFKEWKEHHNFASESLMSNPSSLVVFPSSSPASPDIPGSPQPTMAFQLTFIRGGAIFGLSSHHWFMDALGCGSFINQLAANCAAVAYKTVPPAFDENLMDRSRFIGPSLPENDLVDVSPPPALHTKRLPYAYLLFRLPHSKAAELKMLATPTDGSRISTYDAVVAYLWRINSKNRASIYKPTLWSKAIFGEPVNMRNKNYQGIMACGSLSLFQKKPLKLSEVISKAPLPKVASFIRTITDSVDAKTLEKHIVKNRRARDKVKLHKTLDWLPPMSLVLTDWRGVGVCGRDFGVGRCVALRAPSDDVVANLVILYPLRQVEDSPDHGWEIVLPFEEAHVYSLLSDPDLKRFFTFCGYEAHAAE</sequence>
<dbReference type="AlphaFoldDB" id="F0XGJ0"/>
<protein>
    <submittedName>
        <fullName evidence="2">Transferase</fullName>
    </submittedName>
</protein>
<keyword evidence="1 2" id="KW-0808">Transferase</keyword>
<evidence type="ECO:0000313" key="3">
    <source>
        <dbReference type="Proteomes" id="UP000007796"/>
    </source>
</evidence>
<dbReference type="eggNOG" id="ENOG502SHDQ">
    <property type="taxonomic scope" value="Eukaryota"/>
</dbReference>
<evidence type="ECO:0000313" key="2">
    <source>
        <dbReference type="EMBL" id="EFX03332.1"/>
    </source>
</evidence>
<proteinExistence type="predicted"/>
<gene>
    <name evidence="2" type="ORF">CMQ_3261</name>
</gene>
<dbReference type="Gene3D" id="3.30.559.10">
    <property type="entry name" value="Chloramphenicol acetyltransferase-like domain"/>
    <property type="match status" value="2"/>
</dbReference>
<dbReference type="PANTHER" id="PTHR31642:SF310">
    <property type="entry name" value="FATTY ALCOHOL:CAFFEOYL-COA ACYLTRANSFERASE"/>
    <property type="match status" value="1"/>
</dbReference>
<dbReference type="STRING" id="655863.F0XGJ0"/>
<dbReference type="InterPro" id="IPR050317">
    <property type="entry name" value="Plant_Fungal_Acyltransferase"/>
</dbReference>
<dbReference type="OrthoDB" id="671439at2759"/>
<dbReference type="GO" id="GO:0016747">
    <property type="term" value="F:acyltransferase activity, transferring groups other than amino-acyl groups"/>
    <property type="evidence" value="ECO:0007669"/>
    <property type="project" value="TreeGrafter"/>
</dbReference>
<dbReference type="GeneID" id="25976342"/>
<dbReference type="RefSeq" id="XP_014172814.1">
    <property type="nucleotide sequence ID" value="XM_014317339.1"/>
</dbReference>
<accession>F0XGJ0</accession>
<keyword evidence="3" id="KW-1185">Reference proteome</keyword>
<dbReference type="GO" id="GO:0044550">
    <property type="term" value="P:secondary metabolite biosynthetic process"/>
    <property type="evidence" value="ECO:0007669"/>
    <property type="project" value="TreeGrafter"/>
</dbReference>
<dbReference type="Pfam" id="PF02458">
    <property type="entry name" value="Transferase"/>
    <property type="match status" value="1"/>
</dbReference>
<dbReference type="InParanoid" id="F0XGJ0"/>
<organism evidence="3">
    <name type="scientific">Grosmannia clavigera (strain kw1407 / UAMH 11150)</name>
    <name type="common">Blue stain fungus</name>
    <name type="synonym">Graphiocladiella clavigera</name>
    <dbReference type="NCBI Taxonomy" id="655863"/>
    <lineage>
        <taxon>Eukaryota</taxon>
        <taxon>Fungi</taxon>
        <taxon>Dikarya</taxon>
        <taxon>Ascomycota</taxon>
        <taxon>Pezizomycotina</taxon>
        <taxon>Sordariomycetes</taxon>
        <taxon>Sordariomycetidae</taxon>
        <taxon>Ophiostomatales</taxon>
        <taxon>Ophiostomataceae</taxon>
        <taxon>Leptographium</taxon>
    </lineage>
</organism>
<dbReference type="PANTHER" id="PTHR31642">
    <property type="entry name" value="TRICHOTHECENE 3-O-ACETYLTRANSFERASE"/>
    <property type="match status" value="1"/>
</dbReference>
<dbReference type="EMBL" id="GL629769">
    <property type="protein sequence ID" value="EFX03332.1"/>
    <property type="molecule type" value="Genomic_DNA"/>
</dbReference>
<name>F0XGJ0_GROCL</name>
<evidence type="ECO:0000256" key="1">
    <source>
        <dbReference type="ARBA" id="ARBA00022679"/>
    </source>
</evidence>
<reference evidence="2 3" key="1">
    <citation type="journal article" date="2011" name="Proc. Natl. Acad. Sci. U.S.A.">
        <title>Genome and transcriptome analyses of the mountain pine beetle-fungal symbiont Grosmannia clavigera, a lodgepole pine pathogen.</title>
        <authorList>
            <person name="DiGuistini S."/>
            <person name="Wang Y."/>
            <person name="Liao N.Y."/>
            <person name="Taylor G."/>
            <person name="Tanguay P."/>
            <person name="Feau N."/>
            <person name="Henrissat B."/>
            <person name="Chan S.K."/>
            <person name="Hesse-Orce U."/>
            <person name="Alamouti S.M."/>
            <person name="Tsui C.K.M."/>
            <person name="Docking R.T."/>
            <person name="Levasseur A."/>
            <person name="Haridas S."/>
            <person name="Robertson G."/>
            <person name="Birol I."/>
            <person name="Holt R.A."/>
            <person name="Marra M.A."/>
            <person name="Hamelin R.C."/>
            <person name="Hirst M."/>
            <person name="Jones S.J.M."/>
            <person name="Bohlmann J."/>
            <person name="Breuil C."/>
        </authorList>
    </citation>
    <scope>NUCLEOTIDE SEQUENCE [LARGE SCALE GENOMIC DNA]</scope>
    <source>
        <strain evidence="3">kw1407 / UAMH 11150</strain>
    </source>
</reference>
<dbReference type="Proteomes" id="UP000007796">
    <property type="component" value="Unassembled WGS sequence"/>
</dbReference>